<dbReference type="InterPro" id="IPR013783">
    <property type="entry name" value="Ig-like_fold"/>
</dbReference>
<reference evidence="6" key="1">
    <citation type="submission" date="2021-03" db="EMBL/GenBank/DDBJ databases">
        <authorList>
            <person name="Bekaert M."/>
        </authorList>
    </citation>
    <scope>NUCLEOTIDE SEQUENCE</scope>
</reference>
<dbReference type="AlphaFoldDB" id="A0A8S3VJU4"/>
<dbReference type="OrthoDB" id="5969272at2759"/>
<dbReference type="SMART" id="SM00409">
    <property type="entry name" value="IG"/>
    <property type="match status" value="1"/>
</dbReference>
<dbReference type="InterPro" id="IPR003599">
    <property type="entry name" value="Ig_sub"/>
</dbReference>
<dbReference type="InterPro" id="IPR036179">
    <property type="entry name" value="Ig-like_dom_sf"/>
</dbReference>
<dbReference type="EMBL" id="CAJPWZ010003335">
    <property type="protein sequence ID" value="CAG2257935.1"/>
    <property type="molecule type" value="Genomic_DNA"/>
</dbReference>
<keyword evidence="4" id="KW-0393">Immunoglobulin domain</keyword>
<comment type="caution">
    <text evidence="6">The sequence shown here is derived from an EMBL/GenBank/DDBJ whole genome shotgun (WGS) entry which is preliminary data.</text>
</comment>
<dbReference type="SMART" id="SM00408">
    <property type="entry name" value="IGc2"/>
    <property type="match status" value="1"/>
</dbReference>
<dbReference type="Pfam" id="PF07679">
    <property type="entry name" value="I-set"/>
    <property type="match status" value="1"/>
</dbReference>
<dbReference type="CDD" id="cd00096">
    <property type="entry name" value="Ig"/>
    <property type="match status" value="1"/>
</dbReference>
<evidence type="ECO:0000256" key="3">
    <source>
        <dbReference type="ARBA" id="ARBA00023157"/>
    </source>
</evidence>
<dbReference type="PANTHER" id="PTHR12231">
    <property type="entry name" value="CTX-RELATED TYPE I TRANSMEMBRANE PROTEIN"/>
    <property type="match status" value="1"/>
</dbReference>
<keyword evidence="1" id="KW-0732">Signal</keyword>
<protein>
    <recommendedName>
        <fullName evidence="5">Ig-like domain-containing protein</fullName>
    </recommendedName>
</protein>
<evidence type="ECO:0000313" key="7">
    <source>
        <dbReference type="Proteomes" id="UP000683360"/>
    </source>
</evidence>
<keyword evidence="2" id="KW-0677">Repeat</keyword>
<feature type="domain" description="Ig-like" evidence="5">
    <location>
        <begin position="35"/>
        <end position="128"/>
    </location>
</feature>
<dbReference type="InterPro" id="IPR003598">
    <property type="entry name" value="Ig_sub2"/>
</dbReference>
<dbReference type="InterPro" id="IPR007110">
    <property type="entry name" value="Ig-like_dom"/>
</dbReference>
<dbReference type="InterPro" id="IPR051170">
    <property type="entry name" value="Neural/epithelial_adhesion"/>
</dbReference>
<evidence type="ECO:0000313" key="6">
    <source>
        <dbReference type="EMBL" id="CAG2257935.1"/>
    </source>
</evidence>
<evidence type="ECO:0000256" key="4">
    <source>
        <dbReference type="ARBA" id="ARBA00023319"/>
    </source>
</evidence>
<keyword evidence="3" id="KW-1015">Disulfide bond</keyword>
<accession>A0A8S3VJU4</accession>
<organism evidence="6 7">
    <name type="scientific">Mytilus edulis</name>
    <name type="common">Blue mussel</name>
    <dbReference type="NCBI Taxonomy" id="6550"/>
    <lineage>
        <taxon>Eukaryota</taxon>
        <taxon>Metazoa</taxon>
        <taxon>Spiralia</taxon>
        <taxon>Lophotrochozoa</taxon>
        <taxon>Mollusca</taxon>
        <taxon>Bivalvia</taxon>
        <taxon>Autobranchia</taxon>
        <taxon>Pteriomorphia</taxon>
        <taxon>Mytilida</taxon>
        <taxon>Mytiloidea</taxon>
        <taxon>Mytilidae</taxon>
        <taxon>Mytilinae</taxon>
        <taxon>Mytilus</taxon>
    </lineage>
</organism>
<dbReference type="InterPro" id="IPR013098">
    <property type="entry name" value="Ig_I-set"/>
</dbReference>
<sequence length="166" mass="18319">MNFQHEDEGTYSCEIENDVGIKKGGSAYLAFTEKPVPVTSPINKECSKRSTQTVRCNVRGNKLKDLLWVKVSKGTAKQVSLCCEKYEGGTVEKPSLSIRNFTMEDEGTYVCNAANDAGIGSSNGTFLTYILDASDHQNLEDNFHRLVKFVVHIAGDVTKSILTRAF</sequence>
<evidence type="ECO:0000256" key="2">
    <source>
        <dbReference type="ARBA" id="ARBA00022737"/>
    </source>
</evidence>
<dbReference type="SUPFAM" id="SSF48726">
    <property type="entry name" value="Immunoglobulin"/>
    <property type="match status" value="1"/>
</dbReference>
<evidence type="ECO:0000259" key="5">
    <source>
        <dbReference type="PROSITE" id="PS50835"/>
    </source>
</evidence>
<dbReference type="Proteomes" id="UP000683360">
    <property type="component" value="Unassembled WGS sequence"/>
</dbReference>
<proteinExistence type="predicted"/>
<gene>
    <name evidence="6" type="ORF">MEDL_69249</name>
</gene>
<dbReference type="Gene3D" id="2.60.40.10">
    <property type="entry name" value="Immunoglobulins"/>
    <property type="match status" value="1"/>
</dbReference>
<keyword evidence="7" id="KW-1185">Reference proteome</keyword>
<dbReference type="PANTHER" id="PTHR12231:SF253">
    <property type="entry name" value="DPR-INTERACTING PROTEIN ETA, ISOFORM B-RELATED"/>
    <property type="match status" value="1"/>
</dbReference>
<dbReference type="PROSITE" id="PS50835">
    <property type="entry name" value="IG_LIKE"/>
    <property type="match status" value="1"/>
</dbReference>
<name>A0A8S3VJU4_MYTED</name>
<evidence type="ECO:0000256" key="1">
    <source>
        <dbReference type="ARBA" id="ARBA00022729"/>
    </source>
</evidence>